<keyword evidence="1" id="KW-0378">Hydrolase</keyword>
<feature type="signal peptide" evidence="2">
    <location>
        <begin position="1"/>
        <end position="25"/>
    </location>
</feature>
<dbReference type="GO" id="GO:0005975">
    <property type="term" value="P:carbohydrate metabolic process"/>
    <property type="evidence" value="ECO:0007669"/>
    <property type="project" value="InterPro"/>
</dbReference>
<protein>
    <recommendedName>
        <fullName evidence="5">Glycoside hydrolase family 105 protein</fullName>
    </recommendedName>
</protein>
<proteinExistence type="predicted"/>
<dbReference type="InterPro" id="IPR010905">
    <property type="entry name" value="Glyco_hydro_88"/>
</dbReference>
<sequence length="460" mass="49321">MRHSYALTAVLVVLLALATREPVAAYQLSRQSGLTQHQVVAILAMLNSTANKSWEEGTHAEALTEFIYPELSPFAFPSSSRFATPSPSVDPYPSQVLALAANVIANQPWGQWQLIEDASAADPASVGPAVILANWTMGEDATLGGRNQSGVGGAAEAQVWALEFQTPRASDGAISHRVDSVQLWSDFVYMAPPFWSYYGLMTRNDTLIQLAYDQIRLYRQSLQDPQTKLWRHIYVPGGGSDSDPGLWATGNGWVAGGILRVLATIQNSDNSTLTQQFSSQSQDLASWAKEVIDSAWSQPRSGGLFHNYMNDSSTFPESSSTVIMIANTYRLALVANLYSSAANPPSSRSLAAAEASYQALTANNRHISTGGVLSPVTDPMSFTRQLESGDEISPEGEAFVLLMEAARRDFINNGGKVDSSDGNADSNSPSSAATRLSLDVAAGPLAIVSLLVSSALSLYF</sequence>
<dbReference type="SUPFAM" id="SSF48208">
    <property type="entry name" value="Six-hairpin glycosidases"/>
    <property type="match status" value="1"/>
</dbReference>
<keyword evidence="2" id="KW-0732">Signal</keyword>
<accession>A0A9P6VVW3</accession>
<dbReference type="Pfam" id="PF07470">
    <property type="entry name" value="Glyco_hydro_88"/>
    <property type="match status" value="1"/>
</dbReference>
<evidence type="ECO:0000256" key="2">
    <source>
        <dbReference type="SAM" id="SignalP"/>
    </source>
</evidence>
<evidence type="ECO:0008006" key="5">
    <source>
        <dbReference type="Google" id="ProtNLM"/>
    </source>
</evidence>
<reference evidence="3 4" key="1">
    <citation type="submission" date="2020-11" db="EMBL/GenBank/DDBJ databases">
        <title>Kefir isolates.</title>
        <authorList>
            <person name="Marcisauskas S."/>
            <person name="Kim Y."/>
            <person name="Blasche S."/>
        </authorList>
    </citation>
    <scope>NUCLEOTIDE SEQUENCE [LARGE SCALE GENOMIC DNA]</scope>
    <source>
        <strain evidence="3 4">KR</strain>
    </source>
</reference>
<dbReference type="EMBL" id="PUHQ01000122">
    <property type="protein sequence ID" value="KAG0655370.1"/>
    <property type="molecule type" value="Genomic_DNA"/>
</dbReference>
<dbReference type="GO" id="GO:0016787">
    <property type="term" value="F:hydrolase activity"/>
    <property type="evidence" value="ECO:0007669"/>
    <property type="project" value="UniProtKB-KW"/>
</dbReference>
<keyword evidence="4" id="KW-1185">Reference proteome</keyword>
<dbReference type="Proteomes" id="UP000777482">
    <property type="component" value="Unassembled WGS sequence"/>
</dbReference>
<evidence type="ECO:0000313" key="4">
    <source>
        <dbReference type="Proteomes" id="UP000777482"/>
    </source>
</evidence>
<dbReference type="OrthoDB" id="4138492at2759"/>
<evidence type="ECO:0000313" key="3">
    <source>
        <dbReference type="EMBL" id="KAG0655370.1"/>
    </source>
</evidence>
<dbReference type="PANTHER" id="PTHR41814">
    <property type="entry name" value="EXPRESSED PROTEIN"/>
    <property type="match status" value="1"/>
</dbReference>
<organism evidence="3 4">
    <name type="scientific">Rhodotorula mucilaginosa</name>
    <name type="common">Yeast</name>
    <name type="synonym">Rhodotorula rubra</name>
    <dbReference type="NCBI Taxonomy" id="5537"/>
    <lineage>
        <taxon>Eukaryota</taxon>
        <taxon>Fungi</taxon>
        <taxon>Dikarya</taxon>
        <taxon>Basidiomycota</taxon>
        <taxon>Pucciniomycotina</taxon>
        <taxon>Microbotryomycetes</taxon>
        <taxon>Sporidiobolales</taxon>
        <taxon>Sporidiobolaceae</taxon>
        <taxon>Rhodotorula</taxon>
    </lineage>
</organism>
<dbReference type="Gene3D" id="1.50.10.10">
    <property type="match status" value="1"/>
</dbReference>
<evidence type="ECO:0000256" key="1">
    <source>
        <dbReference type="ARBA" id="ARBA00022801"/>
    </source>
</evidence>
<dbReference type="InterPro" id="IPR008928">
    <property type="entry name" value="6-hairpin_glycosidase_sf"/>
</dbReference>
<comment type="caution">
    <text evidence="3">The sequence shown here is derived from an EMBL/GenBank/DDBJ whole genome shotgun (WGS) entry which is preliminary data.</text>
</comment>
<dbReference type="InterPro" id="IPR012341">
    <property type="entry name" value="6hp_glycosidase-like_sf"/>
</dbReference>
<feature type="chain" id="PRO_5040227883" description="Glycoside hydrolase family 105 protein" evidence="2">
    <location>
        <begin position="26"/>
        <end position="460"/>
    </location>
</feature>
<dbReference type="AlphaFoldDB" id="A0A9P6VVW3"/>
<name>A0A9P6VVW3_RHOMI</name>
<gene>
    <name evidence="3" type="ORF">C6P46_001026</name>
</gene>
<dbReference type="PANTHER" id="PTHR41814:SF1">
    <property type="entry name" value="CELLULASE"/>
    <property type="match status" value="1"/>
</dbReference>